<keyword evidence="1" id="KW-0472">Membrane</keyword>
<proteinExistence type="predicted"/>
<sequence>MATATTLGLSFSLSPLGLTTLRILPWLGTTASLAHAWVEYISTSSFLARRAPTSTRFAKAATQREAPTQTCNDNEVSAALDIAIPHWFTCWFNSGVYSVVALNCISFYSGLANVLLFNKGLGKERKWYLAGTLLAVSHMAFVPLVAGPVSRIMRLCVKQQGGEEVGERGAARSEVQKWVRLHCIRATTVDVAAWGCFAVGVVRVLTK</sequence>
<organism evidence="2 3">
    <name type="scientific">Corynespora cassiicola Philippines</name>
    <dbReference type="NCBI Taxonomy" id="1448308"/>
    <lineage>
        <taxon>Eukaryota</taxon>
        <taxon>Fungi</taxon>
        <taxon>Dikarya</taxon>
        <taxon>Ascomycota</taxon>
        <taxon>Pezizomycotina</taxon>
        <taxon>Dothideomycetes</taxon>
        <taxon>Pleosporomycetidae</taxon>
        <taxon>Pleosporales</taxon>
        <taxon>Corynesporascaceae</taxon>
        <taxon>Corynespora</taxon>
    </lineage>
</organism>
<keyword evidence="1" id="KW-0812">Transmembrane</keyword>
<feature type="transmembrane region" description="Helical" evidence="1">
    <location>
        <begin position="127"/>
        <end position="146"/>
    </location>
</feature>
<keyword evidence="3" id="KW-1185">Reference proteome</keyword>
<dbReference type="EMBL" id="KZ678144">
    <property type="protein sequence ID" value="PSN61346.1"/>
    <property type="molecule type" value="Genomic_DNA"/>
</dbReference>
<evidence type="ECO:0000313" key="3">
    <source>
        <dbReference type="Proteomes" id="UP000240883"/>
    </source>
</evidence>
<accession>A0A2T2N7Y0</accession>
<name>A0A2T2N7Y0_CORCC</name>
<dbReference type="Proteomes" id="UP000240883">
    <property type="component" value="Unassembled WGS sequence"/>
</dbReference>
<feature type="transmembrane region" description="Helical" evidence="1">
    <location>
        <begin position="95"/>
        <end position="115"/>
    </location>
</feature>
<keyword evidence="1" id="KW-1133">Transmembrane helix</keyword>
<protein>
    <submittedName>
        <fullName evidence="2">Uncharacterized protein</fullName>
    </submittedName>
</protein>
<dbReference type="STRING" id="1448308.A0A2T2N7Y0"/>
<evidence type="ECO:0000256" key="1">
    <source>
        <dbReference type="SAM" id="Phobius"/>
    </source>
</evidence>
<reference evidence="2 3" key="1">
    <citation type="journal article" date="2018" name="Front. Microbiol.">
        <title>Genome-Wide Analysis of Corynespora cassiicola Leaf Fall Disease Putative Effectors.</title>
        <authorList>
            <person name="Lopez D."/>
            <person name="Ribeiro S."/>
            <person name="Label P."/>
            <person name="Fumanal B."/>
            <person name="Venisse J.S."/>
            <person name="Kohler A."/>
            <person name="de Oliveira R.R."/>
            <person name="Labutti K."/>
            <person name="Lipzen A."/>
            <person name="Lail K."/>
            <person name="Bauer D."/>
            <person name="Ohm R.A."/>
            <person name="Barry K.W."/>
            <person name="Spatafora J."/>
            <person name="Grigoriev I.V."/>
            <person name="Martin F.M."/>
            <person name="Pujade-Renaud V."/>
        </authorList>
    </citation>
    <scope>NUCLEOTIDE SEQUENCE [LARGE SCALE GENOMIC DNA]</scope>
    <source>
        <strain evidence="2 3">Philippines</strain>
    </source>
</reference>
<dbReference type="OrthoDB" id="1523883at2759"/>
<evidence type="ECO:0000313" key="2">
    <source>
        <dbReference type="EMBL" id="PSN61346.1"/>
    </source>
</evidence>
<dbReference type="AlphaFoldDB" id="A0A2T2N7Y0"/>
<gene>
    <name evidence="2" type="ORF">BS50DRAFT_639182</name>
</gene>